<dbReference type="Proteomes" id="UP000714275">
    <property type="component" value="Unassembled WGS sequence"/>
</dbReference>
<accession>A0A9P6ZLX2</accession>
<evidence type="ECO:0008006" key="4">
    <source>
        <dbReference type="Google" id="ProtNLM"/>
    </source>
</evidence>
<reference evidence="2" key="1">
    <citation type="journal article" date="2020" name="New Phytol.">
        <title>Comparative genomics reveals dynamic genome evolution in host specialist ectomycorrhizal fungi.</title>
        <authorList>
            <person name="Lofgren L.A."/>
            <person name="Nguyen N.H."/>
            <person name="Vilgalys R."/>
            <person name="Ruytinx J."/>
            <person name="Liao H.L."/>
            <person name="Branco S."/>
            <person name="Kuo A."/>
            <person name="LaButti K."/>
            <person name="Lipzen A."/>
            <person name="Andreopoulos W."/>
            <person name="Pangilinan J."/>
            <person name="Riley R."/>
            <person name="Hundley H."/>
            <person name="Na H."/>
            <person name="Barry K."/>
            <person name="Grigoriev I.V."/>
            <person name="Stajich J.E."/>
            <person name="Kennedy P.G."/>
        </authorList>
    </citation>
    <scope>NUCLEOTIDE SEQUENCE</scope>
    <source>
        <strain evidence="2">DOB743</strain>
    </source>
</reference>
<feature type="signal peptide" evidence="1">
    <location>
        <begin position="1"/>
        <end position="21"/>
    </location>
</feature>
<protein>
    <recommendedName>
        <fullName evidence="4">Secreted protein</fullName>
    </recommendedName>
</protein>
<keyword evidence="1" id="KW-0732">Signal</keyword>
<evidence type="ECO:0000313" key="2">
    <source>
        <dbReference type="EMBL" id="KAG1771101.1"/>
    </source>
</evidence>
<name>A0A9P6ZLX2_9AGAM</name>
<feature type="chain" id="PRO_5040398515" description="Secreted protein" evidence="1">
    <location>
        <begin position="22"/>
        <end position="123"/>
    </location>
</feature>
<sequence length="123" mass="13972">MAYGSMQVLASLAIMPSPAQCAVPKQSSRAMLLFAYLTFHRVTYQVSMLPSCHSFVHRLRMNTGRSSMSSLSCSYRWDFMANQYLLLDLVIRSMMTGILARALRLMFACMFRFCSCGTTCYCK</sequence>
<keyword evidence="3" id="KW-1185">Reference proteome</keyword>
<organism evidence="2 3">
    <name type="scientific">Suillus placidus</name>
    <dbReference type="NCBI Taxonomy" id="48579"/>
    <lineage>
        <taxon>Eukaryota</taxon>
        <taxon>Fungi</taxon>
        <taxon>Dikarya</taxon>
        <taxon>Basidiomycota</taxon>
        <taxon>Agaricomycotina</taxon>
        <taxon>Agaricomycetes</taxon>
        <taxon>Agaricomycetidae</taxon>
        <taxon>Boletales</taxon>
        <taxon>Suillineae</taxon>
        <taxon>Suillaceae</taxon>
        <taxon>Suillus</taxon>
    </lineage>
</organism>
<evidence type="ECO:0000313" key="3">
    <source>
        <dbReference type="Proteomes" id="UP000714275"/>
    </source>
</evidence>
<comment type="caution">
    <text evidence="2">The sequence shown here is derived from an EMBL/GenBank/DDBJ whole genome shotgun (WGS) entry which is preliminary data.</text>
</comment>
<proteinExistence type="predicted"/>
<gene>
    <name evidence="2" type="ORF">EV702DRAFT_661252</name>
</gene>
<dbReference type="EMBL" id="JABBWD010000061">
    <property type="protein sequence ID" value="KAG1771101.1"/>
    <property type="molecule type" value="Genomic_DNA"/>
</dbReference>
<dbReference type="AlphaFoldDB" id="A0A9P6ZLX2"/>
<evidence type="ECO:0000256" key="1">
    <source>
        <dbReference type="SAM" id="SignalP"/>
    </source>
</evidence>